<comment type="caution">
    <text evidence="1">The sequence shown here is derived from an EMBL/GenBank/DDBJ whole genome shotgun (WGS) entry which is preliminary data.</text>
</comment>
<dbReference type="EMBL" id="BMPP01000026">
    <property type="protein sequence ID" value="GGK41217.1"/>
    <property type="molecule type" value="Genomic_DNA"/>
</dbReference>
<evidence type="ECO:0000313" key="1">
    <source>
        <dbReference type="EMBL" id="GGK41217.1"/>
    </source>
</evidence>
<proteinExistence type="predicted"/>
<gene>
    <name evidence="1" type="ORF">GCM10008955_38820</name>
</gene>
<name>A0ABQ2F1E5_9DEIO</name>
<organism evidence="1 2">
    <name type="scientific">Deinococcus malanensis</name>
    <dbReference type="NCBI Taxonomy" id="1706855"/>
    <lineage>
        <taxon>Bacteria</taxon>
        <taxon>Thermotogati</taxon>
        <taxon>Deinococcota</taxon>
        <taxon>Deinococci</taxon>
        <taxon>Deinococcales</taxon>
        <taxon>Deinococcaceae</taxon>
        <taxon>Deinococcus</taxon>
    </lineage>
</organism>
<dbReference type="Proteomes" id="UP000647587">
    <property type="component" value="Unassembled WGS sequence"/>
</dbReference>
<evidence type="ECO:0000313" key="2">
    <source>
        <dbReference type="Proteomes" id="UP000647587"/>
    </source>
</evidence>
<reference evidence="2" key="1">
    <citation type="journal article" date="2019" name="Int. J. Syst. Evol. Microbiol.">
        <title>The Global Catalogue of Microorganisms (GCM) 10K type strain sequencing project: providing services to taxonomists for standard genome sequencing and annotation.</title>
        <authorList>
            <consortium name="The Broad Institute Genomics Platform"/>
            <consortium name="The Broad Institute Genome Sequencing Center for Infectious Disease"/>
            <person name="Wu L."/>
            <person name="Ma J."/>
        </authorList>
    </citation>
    <scope>NUCLEOTIDE SEQUENCE [LARGE SCALE GENOMIC DNA]</scope>
    <source>
        <strain evidence="2">JCM 30331</strain>
    </source>
</reference>
<sequence length="78" mass="8860">MAAARAACMPFEQRPAMPFFYPRVLLTAHNRLKGLHDELAQAAGDHVTRRETRALQWEIEVNRGQTSYIHRLSRVGGS</sequence>
<accession>A0ABQ2F1E5</accession>
<protein>
    <submittedName>
        <fullName evidence="1">Uncharacterized protein</fullName>
    </submittedName>
</protein>
<keyword evidence="2" id="KW-1185">Reference proteome</keyword>